<reference evidence="4" key="1">
    <citation type="submission" date="2018-06" db="EMBL/GenBank/DDBJ databases">
        <authorList>
            <person name="Zhirakovskaya E."/>
        </authorList>
    </citation>
    <scope>NUCLEOTIDE SEQUENCE</scope>
</reference>
<dbReference type="InterPro" id="IPR002563">
    <property type="entry name" value="Flavin_Rdtase-like_dom"/>
</dbReference>
<dbReference type="GO" id="GO:0004497">
    <property type="term" value="F:monooxygenase activity"/>
    <property type="evidence" value="ECO:0007669"/>
    <property type="project" value="UniProtKB-KW"/>
</dbReference>
<dbReference type="SUPFAM" id="SSF50475">
    <property type="entry name" value="FMN-binding split barrel"/>
    <property type="match status" value="1"/>
</dbReference>
<organism evidence="4">
    <name type="scientific">hydrothermal vent metagenome</name>
    <dbReference type="NCBI Taxonomy" id="652676"/>
    <lineage>
        <taxon>unclassified sequences</taxon>
        <taxon>metagenomes</taxon>
        <taxon>ecological metagenomes</taxon>
    </lineage>
</organism>
<proteinExistence type="inferred from homology"/>
<evidence type="ECO:0000313" key="4">
    <source>
        <dbReference type="EMBL" id="VAV89731.1"/>
    </source>
</evidence>
<accession>A0A3B0RCQ0</accession>
<gene>
    <name evidence="4" type="ORF">MNBD_ALPHA02-1982</name>
</gene>
<comment type="similarity">
    <text evidence="1">Belongs to the non-flavoprotein flavin reductase family.</text>
</comment>
<sequence>MTRKNFDPRAFRNTLSQFATGVTVITTMDKDGAPVGITASSFNSVSMDPPLILWSLAKNAYSLPCFQKAKYYNIHILSQTQEDISNLFARPGADKFGDVDFMPGRDNTPILKDCAALLECRTRHQYDGGDHIIFVGEVLSHDHCETAPLIFHQGQYGTCAKI</sequence>
<dbReference type="SMART" id="SM00903">
    <property type="entry name" value="Flavin_Reduct"/>
    <property type="match status" value="1"/>
</dbReference>
<dbReference type="InterPro" id="IPR012349">
    <property type="entry name" value="Split_barrel_FMN-bd"/>
</dbReference>
<dbReference type="PANTHER" id="PTHR30466:SF11">
    <property type="entry name" value="FLAVIN-DEPENDENT MONOOXYGENASE, REDUCTASE SUBUNIT HSAB"/>
    <property type="match status" value="1"/>
</dbReference>
<dbReference type="Gene3D" id="2.30.110.10">
    <property type="entry name" value="Electron Transport, Fmn-binding Protein, Chain A"/>
    <property type="match status" value="1"/>
</dbReference>
<dbReference type="PANTHER" id="PTHR30466">
    <property type="entry name" value="FLAVIN REDUCTASE"/>
    <property type="match status" value="1"/>
</dbReference>
<protein>
    <submittedName>
        <fullName evidence="4">Nitrilotriacetate monooxygenase component B</fullName>
        <ecNumber evidence="4">1.14.13.-</ecNumber>
    </submittedName>
</protein>
<dbReference type="GO" id="GO:0010181">
    <property type="term" value="F:FMN binding"/>
    <property type="evidence" value="ECO:0007669"/>
    <property type="project" value="InterPro"/>
</dbReference>
<dbReference type="Pfam" id="PF01613">
    <property type="entry name" value="Flavin_Reduct"/>
    <property type="match status" value="1"/>
</dbReference>
<dbReference type="AlphaFoldDB" id="A0A3B0RCQ0"/>
<keyword evidence="2 4" id="KW-0560">Oxidoreductase</keyword>
<dbReference type="EC" id="1.14.13.-" evidence="4"/>
<dbReference type="EMBL" id="UOED01000048">
    <property type="protein sequence ID" value="VAV89731.1"/>
    <property type="molecule type" value="Genomic_DNA"/>
</dbReference>
<evidence type="ECO:0000256" key="1">
    <source>
        <dbReference type="ARBA" id="ARBA00008898"/>
    </source>
</evidence>
<evidence type="ECO:0000256" key="2">
    <source>
        <dbReference type="ARBA" id="ARBA00023002"/>
    </source>
</evidence>
<keyword evidence="4" id="KW-0503">Monooxygenase</keyword>
<dbReference type="GO" id="GO:0042602">
    <property type="term" value="F:riboflavin reductase (NADPH) activity"/>
    <property type="evidence" value="ECO:0007669"/>
    <property type="project" value="TreeGrafter"/>
</dbReference>
<name>A0A3B0RCQ0_9ZZZZ</name>
<feature type="domain" description="Flavin reductase like" evidence="3">
    <location>
        <begin position="15"/>
        <end position="158"/>
    </location>
</feature>
<dbReference type="InterPro" id="IPR050268">
    <property type="entry name" value="NADH-dep_flavin_reductase"/>
</dbReference>
<evidence type="ECO:0000259" key="3">
    <source>
        <dbReference type="SMART" id="SM00903"/>
    </source>
</evidence>